<dbReference type="GO" id="GO:0006913">
    <property type="term" value="P:nucleocytoplasmic transport"/>
    <property type="evidence" value="ECO:0007669"/>
    <property type="project" value="InterPro"/>
</dbReference>
<accession>A0A0G2GIH9</accession>
<protein>
    <submittedName>
        <fullName evidence="3">Putative nuclear transport factor 2 domain protein</fullName>
    </submittedName>
</protein>
<evidence type="ECO:0000313" key="3">
    <source>
        <dbReference type="EMBL" id="KKY16780.1"/>
    </source>
</evidence>
<dbReference type="Proteomes" id="UP000034182">
    <property type="component" value="Unassembled WGS sequence"/>
</dbReference>
<name>A0A0G2GIH9_9PEZI</name>
<dbReference type="PROSITE" id="PS50177">
    <property type="entry name" value="NTF2_DOMAIN"/>
    <property type="match status" value="1"/>
</dbReference>
<dbReference type="InterPro" id="IPR032710">
    <property type="entry name" value="NTF2-like_dom_sf"/>
</dbReference>
<feature type="compositionally biased region" description="Gly residues" evidence="1">
    <location>
        <begin position="116"/>
        <end position="132"/>
    </location>
</feature>
<reference evidence="3 4" key="2">
    <citation type="submission" date="2015-05" db="EMBL/GenBank/DDBJ databases">
        <title>Distinctive expansion of gene families associated with plant cell wall degradation and secondary metabolism in the genomes of grapevine trunk pathogens.</title>
        <authorList>
            <person name="Lawrence D.P."/>
            <person name="Travadon R."/>
            <person name="Rolshausen P.E."/>
            <person name="Baumgartner K."/>
        </authorList>
    </citation>
    <scope>NUCLEOTIDE SEQUENCE [LARGE SCALE GENOMIC DNA]</scope>
    <source>
        <strain evidence="3">DS831</strain>
    </source>
</reference>
<dbReference type="SUPFAM" id="SSF54427">
    <property type="entry name" value="NTF2-like"/>
    <property type="match status" value="1"/>
</dbReference>
<evidence type="ECO:0000259" key="2">
    <source>
        <dbReference type="PROSITE" id="PS50177"/>
    </source>
</evidence>
<reference evidence="3 4" key="1">
    <citation type="submission" date="2015-03" db="EMBL/GenBank/DDBJ databases">
        <authorList>
            <person name="Morales-Cruz A."/>
            <person name="Amrine K.C."/>
            <person name="Cantu D."/>
        </authorList>
    </citation>
    <scope>NUCLEOTIDE SEQUENCE [LARGE SCALE GENOMIC DNA]</scope>
    <source>
        <strain evidence="3">DS831</strain>
    </source>
</reference>
<dbReference type="InterPro" id="IPR045875">
    <property type="entry name" value="NTF2"/>
</dbReference>
<feature type="region of interest" description="Disordered" evidence="1">
    <location>
        <begin position="92"/>
        <end position="137"/>
    </location>
</feature>
<dbReference type="Gene3D" id="3.10.450.50">
    <property type="match status" value="1"/>
</dbReference>
<dbReference type="InterPro" id="IPR018222">
    <property type="entry name" value="Nuclear_transport_factor_2_euk"/>
</dbReference>
<dbReference type="EMBL" id="LAQI01000164">
    <property type="protein sequence ID" value="KKY16780.1"/>
    <property type="molecule type" value="Genomic_DNA"/>
</dbReference>
<evidence type="ECO:0000313" key="4">
    <source>
        <dbReference type="Proteomes" id="UP000034182"/>
    </source>
</evidence>
<sequence>MVTPLPLDVQTKVASNVSEAFADAYYTALQAARYTLATFYTGAETLPDGKTVPVIAWNGNVYDSGPAFQDAFADAMPAYTYFEVQSLDAQVLNPNPPPTPPPKDGEADAMIDGGAAPVGGNKGGGGKRGGGQQKEQPEELVGSLLVVVNGFVRLEEKKDGPQKGFSETFVIVPNKNYSKKDGNRRWVVQNQNFRYVV</sequence>
<organism evidence="3 4">
    <name type="scientific">Diplodia seriata</name>
    <dbReference type="NCBI Taxonomy" id="420778"/>
    <lineage>
        <taxon>Eukaryota</taxon>
        <taxon>Fungi</taxon>
        <taxon>Dikarya</taxon>
        <taxon>Ascomycota</taxon>
        <taxon>Pezizomycotina</taxon>
        <taxon>Dothideomycetes</taxon>
        <taxon>Dothideomycetes incertae sedis</taxon>
        <taxon>Botryosphaeriales</taxon>
        <taxon>Botryosphaeriaceae</taxon>
        <taxon>Diplodia</taxon>
    </lineage>
</organism>
<proteinExistence type="predicted"/>
<comment type="caution">
    <text evidence="3">The sequence shown here is derived from an EMBL/GenBank/DDBJ whole genome shotgun (WGS) entry which is preliminary data.</text>
</comment>
<evidence type="ECO:0000256" key="1">
    <source>
        <dbReference type="SAM" id="MobiDB-lite"/>
    </source>
</evidence>
<dbReference type="PANTHER" id="PTHR12612">
    <property type="entry name" value="NUCLEAR TRANSPORT FACTOR 2"/>
    <property type="match status" value="1"/>
</dbReference>
<gene>
    <name evidence="3" type="ORF">UCDDS831_g06844</name>
</gene>
<dbReference type="AlphaFoldDB" id="A0A0G2GIH9"/>
<feature type="domain" description="NTF2" evidence="2">
    <location>
        <begin position="17"/>
        <end position="195"/>
    </location>
</feature>